<dbReference type="Pfam" id="PF02562">
    <property type="entry name" value="PhoH"/>
    <property type="match status" value="1"/>
</dbReference>
<dbReference type="EMBL" id="LR796270">
    <property type="protein sequence ID" value="CAB4133107.1"/>
    <property type="molecule type" value="Genomic_DNA"/>
</dbReference>
<reference evidence="4" key="1">
    <citation type="submission" date="2020-04" db="EMBL/GenBank/DDBJ databases">
        <authorList>
            <person name="Chiriac C."/>
            <person name="Salcher M."/>
            <person name="Ghai R."/>
            <person name="Kavagutti S V."/>
        </authorList>
    </citation>
    <scope>NUCLEOTIDE SEQUENCE</scope>
</reference>
<accession>A0A6J5LJ58</accession>
<dbReference type="InterPro" id="IPR051451">
    <property type="entry name" value="PhoH2-like"/>
</dbReference>
<sequence length="234" mass="26539">MVAKTKKSPAEEVGKQHYQLRQVKPLTDNQTKTFEAYEEGKNLVLSGSAGSGKSFLALYLALKDVLTFGSYYKKIIIIRSAVPSRDLGFVPGTLEEKSKIYQEPYMNIVNELVGRGDAWHFLFNKSIIEFQTTSFLRGLTFNDCVIIFDEFQSATFHEIDSVLTRVGENCRFVLCGDHAQNDLNIKKEKSGFIDAVNILSNISETERIQFTIDDVVRSGFVKDYLREKERLGLV</sequence>
<organism evidence="4">
    <name type="scientific">uncultured Caudovirales phage</name>
    <dbReference type="NCBI Taxonomy" id="2100421"/>
    <lineage>
        <taxon>Viruses</taxon>
        <taxon>Duplodnaviria</taxon>
        <taxon>Heunggongvirae</taxon>
        <taxon>Uroviricota</taxon>
        <taxon>Caudoviricetes</taxon>
        <taxon>Peduoviridae</taxon>
        <taxon>Maltschvirus</taxon>
        <taxon>Maltschvirus maltsch</taxon>
    </lineage>
</organism>
<keyword evidence="1" id="KW-0547">Nucleotide-binding</keyword>
<dbReference type="PANTHER" id="PTHR30473:SF2">
    <property type="entry name" value="PIN DOMAIN-CONTAINING PROTEIN"/>
    <property type="match status" value="1"/>
</dbReference>
<evidence type="ECO:0000256" key="1">
    <source>
        <dbReference type="ARBA" id="ARBA00022741"/>
    </source>
</evidence>
<name>A0A6J5LJ58_9CAUD</name>
<protein>
    <submittedName>
        <fullName evidence="4">PhoH Phosphate starvation-inducible protein PhoH, predicted ATPase</fullName>
    </submittedName>
</protein>
<evidence type="ECO:0000256" key="2">
    <source>
        <dbReference type="ARBA" id="ARBA00022840"/>
    </source>
</evidence>
<evidence type="ECO:0000313" key="4">
    <source>
        <dbReference type="EMBL" id="CAB4133107.1"/>
    </source>
</evidence>
<gene>
    <name evidence="4" type="ORF">UFOVP250_40</name>
</gene>
<evidence type="ECO:0000259" key="3">
    <source>
        <dbReference type="Pfam" id="PF02562"/>
    </source>
</evidence>
<dbReference type="GO" id="GO:0005524">
    <property type="term" value="F:ATP binding"/>
    <property type="evidence" value="ECO:0007669"/>
    <property type="project" value="UniProtKB-KW"/>
</dbReference>
<dbReference type="InterPro" id="IPR027417">
    <property type="entry name" value="P-loop_NTPase"/>
</dbReference>
<dbReference type="InterPro" id="IPR003714">
    <property type="entry name" value="PhoH"/>
</dbReference>
<dbReference type="PANTHER" id="PTHR30473">
    <property type="entry name" value="PROTEIN PHOH"/>
    <property type="match status" value="1"/>
</dbReference>
<dbReference type="Gene3D" id="3.40.50.300">
    <property type="entry name" value="P-loop containing nucleotide triphosphate hydrolases"/>
    <property type="match status" value="1"/>
</dbReference>
<proteinExistence type="predicted"/>
<keyword evidence="2" id="KW-0067">ATP-binding</keyword>
<feature type="domain" description="PhoH-like protein" evidence="3">
    <location>
        <begin position="23"/>
        <end position="223"/>
    </location>
</feature>
<dbReference type="SUPFAM" id="SSF52540">
    <property type="entry name" value="P-loop containing nucleoside triphosphate hydrolases"/>
    <property type="match status" value="1"/>
</dbReference>